<comment type="catalytic activity">
    <reaction evidence="7 8">
        <text>heme b + (2E,6E)-farnesyl diphosphate + H2O = Fe(II)-heme o + diphosphate</text>
        <dbReference type="Rhea" id="RHEA:28070"/>
        <dbReference type="ChEBI" id="CHEBI:15377"/>
        <dbReference type="ChEBI" id="CHEBI:33019"/>
        <dbReference type="ChEBI" id="CHEBI:60344"/>
        <dbReference type="ChEBI" id="CHEBI:60530"/>
        <dbReference type="ChEBI" id="CHEBI:175763"/>
        <dbReference type="EC" id="2.5.1.141"/>
    </reaction>
</comment>
<evidence type="ECO:0000256" key="8">
    <source>
        <dbReference type="HAMAP-Rule" id="MF_00154"/>
    </source>
</evidence>
<keyword evidence="2 8" id="KW-0808">Transferase</keyword>
<comment type="subunit">
    <text evidence="8">Interacts with CtaA.</text>
</comment>
<feature type="transmembrane region" description="Helical" evidence="8">
    <location>
        <begin position="109"/>
        <end position="131"/>
    </location>
</feature>
<dbReference type="InterPro" id="IPR000537">
    <property type="entry name" value="UbiA_prenyltransferase"/>
</dbReference>
<dbReference type="InterPro" id="IPR006369">
    <property type="entry name" value="Protohaem_IX_farnesylTrfase"/>
</dbReference>
<dbReference type="GO" id="GO:0008495">
    <property type="term" value="F:protoheme IX farnesyltransferase activity"/>
    <property type="evidence" value="ECO:0007669"/>
    <property type="project" value="UniProtKB-UniRule"/>
</dbReference>
<feature type="transmembrane region" description="Helical" evidence="8">
    <location>
        <begin position="293"/>
        <end position="312"/>
    </location>
</feature>
<comment type="pathway">
    <text evidence="8">Porphyrin-containing compound metabolism; heme O biosynthesis; heme O from protoheme: step 1/1.</text>
</comment>
<dbReference type="EC" id="2.5.1.141" evidence="8"/>
<sequence length="313" mass="35416">MKNGQLLAEPTLKTTAGSSSKLLNFLIDMKFLLKGKVLVANVLPVFTAYWLALHFHGERFADHWGVFLLTMIGSTLVISGALMLNNWYEVDLDQKMVRTQKRPTVNGNFSLKAVLWMGIITSIVGLVMMLFTTWEATLYSFLGWFVYVVLYTFWTKRRYTLNTVVGSVSGAFTPLIGWAVIAPVNHIVPIVLFCILFIWQIPHTLAITIKRLEDYTRAGVPMLPVVCGVPVTIRQNLIYIITLLPFPFLLVTSFGWFFFSVAIVLTVGWIILAMKGPKTKDVKGWAQANLRFSLIYLFSLFLLMILLTSSIFN</sequence>
<dbReference type="CDD" id="cd13957">
    <property type="entry name" value="PT_UbiA_Cox10"/>
    <property type="match status" value="1"/>
</dbReference>
<feature type="transmembrane region" description="Helical" evidence="8">
    <location>
        <begin position="187"/>
        <end position="209"/>
    </location>
</feature>
<dbReference type="InterPro" id="IPR044878">
    <property type="entry name" value="UbiA_sf"/>
</dbReference>
<dbReference type="AlphaFoldDB" id="A0A285UPR7"/>
<evidence type="ECO:0000256" key="7">
    <source>
        <dbReference type="ARBA" id="ARBA00047690"/>
    </source>
</evidence>
<dbReference type="Proteomes" id="UP000219252">
    <property type="component" value="Unassembled WGS sequence"/>
</dbReference>
<keyword evidence="10" id="KW-1185">Reference proteome</keyword>
<keyword evidence="5 8" id="KW-0350">Heme biosynthesis</keyword>
<dbReference type="PROSITE" id="PS00943">
    <property type="entry name" value="UBIA"/>
    <property type="match status" value="1"/>
</dbReference>
<proteinExistence type="inferred from homology"/>
<feature type="transmembrane region" description="Helical" evidence="8">
    <location>
        <begin position="221"/>
        <end position="242"/>
    </location>
</feature>
<keyword evidence="3 8" id="KW-0812">Transmembrane</keyword>
<feature type="transmembrane region" description="Helical" evidence="8">
    <location>
        <begin position="248"/>
        <end position="272"/>
    </location>
</feature>
<gene>
    <name evidence="8" type="primary">ctaB</name>
    <name evidence="9" type="ORF">SAMN05877842_11788</name>
</gene>
<dbReference type="GO" id="GO:0048034">
    <property type="term" value="P:heme O biosynthetic process"/>
    <property type="evidence" value="ECO:0007669"/>
    <property type="project" value="UniProtKB-UniRule"/>
</dbReference>
<feature type="transmembrane region" description="Helical" evidence="8">
    <location>
        <begin position="64"/>
        <end position="88"/>
    </location>
</feature>
<dbReference type="InterPro" id="IPR030470">
    <property type="entry name" value="UbiA_prenylTrfase_CS"/>
</dbReference>
<dbReference type="HAMAP" id="MF_00154">
    <property type="entry name" value="CyoE_CtaB"/>
    <property type="match status" value="1"/>
</dbReference>
<feature type="transmembrane region" description="Helical" evidence="8">
    <location>
        <begin position="161"/>
        <end position="181"/>
    </location>
</feature>
<comment type="similarity">
    <text evidence="8">Belongs to the UbiA prenyltransferase family. Protoheme IX farnesyltransferase subfamily.</text>
</comment>
<dbReference type="RefSeq" id="WP_097150923.1">
    <property type="nucleotide sequence ID" value="NZ_OBQC01000017.1"/>
</dbReference>
<evidence type="ECO:0000256" key="4">
    <source>
        <dbReference type="ARBA" id="ARBA00022989"/>
    </source>
</evidence>
<comment type="subcellular location">
    <subcellularLocation>
        <location evidence="8">Cell membrane</location>
        <topology evidence="8">Multi-pass membrane protein</topology>
    </subcellularLocation>
    <subcellularLocation>
        <location evidence="1">Membrane</location>
        <topology evidence="1">Multi-pass membrane protein</topology>
    </subcellularLocation>
</comment>
<evidence type="ECO:0000313" key="9">
    <source>
        <dbReference type="EMBL" id="SOC43884.1"/>
    </source>
</evidence>
<evidence type="ECO:0000256" key="1">
    <source>
        <dbReference type="ARBA" id="ARBA00004141"/>
    </source>
</evidence>
<reference evidence="10" key="1">
    <citation type="submission" date="2017-08" db="EMBL/GenBank/DDBJ databases">
        <authorList>
            <person name="Varghese N."/>
            <person name="Submissions S."/>
        </authorList>
    </citation>
    <scope>NUCLEOTIDE SEQUENCE [LARGE SCALE GENOMIC DNA]</scope>
    <source>
        <strain evidence="10">JC23</strain>
    </source>
</reference>
<evidence type="ECO:0000256" key="3">
    <source>
        <dbReference type="ARBA" id="ARBA00022692"/>
    </source>
</evidence>
<dbReference type="Pfam" id="PF01040">
    <property type="entry name" value="UbiA"/>
    <property type="match status" value="1"/>
</dbReference>
<protein>
    <recommendedName>
        <fullName evidence="8">Protoheme IX farnesyltransferase</fullName>
        <ecNumber evidence="8">2.5.1.141</ecNumber>
    </recommendedName>
    <alternativeName>
        <fullName evidence="8">Heme B farnesyltransferase</fullName>
    </alternativeName>
    <alternativeName>
        <fullName evidence="8">Heme O synthase</fullName>
    </alternativeName>
</protein>
<evidence type="ECO:0000256" key="5">
    <source>
        <dbReference type="ARBA" id="ARBA00023133"/>
    </source>
</evidence>
<keyword evidence="6 8" id="KW-0472">Membrane</keyword>
<feature type="transmembrane region" description="Helical" evidence="8">
    <location>
        <begin position="31"/>
        <end position="52"/>
    </location>
</feature>
<dbReference type="EMBL" id="OBQC01000017">
    <property type="protein sequence ID" value="SOC43884.1"/>
    <property type="molecule type" value="Genomic_DNA"/>
</dbReference>
<dbReference type="GO" id="GO:0005886">
    <property type="term" value="C:plasma membrane"/>
    <property type="evidence" value="ECO:0007669"/>
    <property type="project" value="UniProtKB-SubCell"/>
</dbReference>
<evidence type="ECO:0000313" key="10">
    <source>
        <dbReference type="Proteomes" id="UP000219252"/>
    </source>
</evidence>
<keyword evidence="4 8" id="KW-1133">Transmembrane helix</keyword>
<dbReference type="PANTHER" id="PTHR43448:SF2">
    <property type="entry name" value="PROTOHEME IX FARNESYLTRANSFERASE, MITOCHONDRIAL"/>
    <property type="match status" value="1"/>
</dbReference>
<feature type="transmembrane region" description="Helical" evidence="8">
    <location>
        <begin position="137"/>
        <end position="154"/>
    </location>
</feature>
<organism evidence="9 10">
    <name type="scientific">Ureibacillus acetophenoni</name>
    <dbReference type="NCBI Taxonomy" id="614649"/>
    <lineage>
        <taxon>Bacteria</taxon>
        <taxon>Bacillati</taxon>
        <taxon>Bacillota</taxon>
        <taxon>Bacilli</taxon>
        <taxon>Bacillales</taxon>
        <taxon>Caryophanaceae</taxon>
        <taxon>Ureibacillus</taxon>
    </lineage>
</organism>
<keyword evidence="8" id="KW-1003">Cell membrane</keyword>
<comment type="miscellaneous">
    <text evidence="8">Carbon 2 of the heme B porphyrin ring is defined according to the Fischer nomenclature.</text>
</comment>
<accession>A0A285UPR7</accession>
<dbReference type="NCBIfam" id="TIGR01473">
    <property type="entry name" value="cyoE_ctaB"/>
    <property type="match status" value="1"/>
</dbReference>
<dbReference type="Gene3D" id="1.10.357.140">
    <property type="entry name" value="UbiA prenyltransferase"/>
    <property type="match status" value="1"/>
</dbReference>
<comment type="function">
    <text evidence="8">Converts heme B (protoheme IX) to heme O by substitution of the vinyl group on carbon 2 of heme B porphyrin ring with a hydroxyethyl farnesyl side group.</text>
</comment>
<evidence type="ECO:0000256" key="6">
    <source>
        <dbReference type="ARBA" id="ARBA00023136"/>
    </source>
</evidence>
<dbReference type="UniPathway" id="UPA00834">
    <property type="reaction ID" value="UER00712"/>
</dbReference>
<dbReference type="OrthoDB" id="9814417at2"/>
<dbReference type="PANTHER" id="PTHR43448">
    <property type="entry name" value="PROTOHEME IX FARNESYLTRANSFERASE, MITOCHONDRIAL"/>
    <property type="match status" value="1"/>
</dbReference>
<evidence type="ECO:0000256" key="2">
    <source>
        <dbReference type="ARBA" id="ARBA00022679"/>
    </source>
</evidence>
<name>A0A285UPR7_9BACL</name>